<dbReference type="EMBL" id="PJNB01000001">
    <property type="protein sequence ID" value="PKW14567.1"/>
    <property type="molecule type" value="Genomic_DNA"/>
</dbReference>
<gene>
    <name evidence="2" type="ORF">A8926_2193</name>
</gene>
<dbReference type="Gene3D" id="3.90.1640.20">
    <property type="entry name" value="TON_0340"/>
    <property type="match status" value="1"/>
</dbReference>
<dbReference type="RefSeq" id="WP_010693875.1">
    <property type="nucleotide sequence ID" value="NZ_CP061007.1"/>
</dbReference>
<reference evidence="2" key="1">
    <citation type="submission" date="2017-12" db="EMBL/GenBank/DDBJ databases">
        <title>Sequencing the genomes of 1000 Actinobacteria strains.</title>
        <authorList>
            <person name="Klenk H.-P."/>
        </authorList>
    </citation>
    <scope>NUCLEOTIDE SEQUENCE [LARGE SCALE GENOMIC DNA]</scope>
    <source>
        <strain evidence="2">DSM 44228</strain>
    </source>
</reference>
<comment type="caution">
    <text evidence="2">The sequence shown here is derived from an EMBL/GenBank/DDBJ whole genome shotgun (WGS) entry which is preliminary data.</text>
</comment>
<sequence>MLDADLERLGDQIDRLVTVEMRPAHGSVPAGLVVPLYQVCRAANGRPLSTAAAEALVNSVTDRPLLIVTGAGAPPALPAGETDGPPGAVTLALAAQRGLRARPQLITEEAHAPAVRECLKIATDGDIPLQIFPYGDPATAGLAAERILDRHTPGAVVFVERDGANAEGRYHGVRGNCRAPLDVARADLLAAAARRRGITTIGIGDGGNEVGFGGVREQVRTLFPRRADCTEGCPSGRITTVETDVCVSAGVSNWGAYGVTAALAAMIKDLDLIPAPAQEHALVEACLRGGARDGATDDHAISVDGIPSEGHSAIVTLLRTIAAFTSGQPVK</sequence>
<name>A0A2N3XV69_SACSN</name>
<evidence type="ECO:0000259" key="1">
    <source>
        <dbReference type="Pfam" id="PF14336"/>
    </source>
</evidence>
<dbReference type="Proteomes" id="UP000233786">
    <property type="component" value="Unassembled WGS sequence"/>
</dbReference>
<evidence type="ECO:0000313" key="2">
    <source>
        <dbReference type="EMBL" id="PKW14567.1"/>
    </source>
</evidence>
<dbReference type="InterPro" id="IPR025504">
    <property type="entry name" value="GLUCM_C"/>
</dbReference>
<protein>
    <submittedName>
        <fullName evidence="2">Uncharacterized protein DUF4392</fullName>
    </submittedName>
</protein>
<proteinExistence type="predicted"/>
<organism evidence="2 3">
    <name type="scientific">Saccharopolyspora spinosa</name>
    <dbReference type="NCBI Taxonomy" id="60894"/>
    <lineage>
        <taxon>Bacteria</taxon>
        <taxon>Bacillati</taxon>
        <taxon>Actinomycetota</taxon>
        <taxon>Actinomycetes</taxon>
        <taxon>Pseudonocardiales</taxon>
        <taxon>Pseudonocardiaceae</taxon>
        <taxon>Saccharopolyspora</taxon>
    </lineage>
</organism>
<keyword evidence="3" id="KW-1185">Reference proteome</keyword>
<dbReference type="STRING" id="994479.GCA_000194155_01885"/>
<dbReference type="Pfam" id="PF14336">
    <property type="entry name" value="GLUCM-like_C"/>
    <property type="match status" value="1"/>
</dbReference>
<accession>A0A2N3XV69</accession>
<evidence type="ECO:0000313" key="3">
    <source>
        <dbReference type="Proteomes" id="UP000233786"/>
    </source>
</evidence>
<dbReference type="PANTHER" id="PTHR32022:SF10">
    <property type="entry name" value="D-GLUTAMATE CYCLASE, MITOCHONDRIAL"/>
    <property type="match status" value="1"/>
</dbReference>
<feature type="domain" description="D-glutamate cyclase-like C-terminal" evidence="1">
    <location>
        <begin position="54"/>
        <end position="319"/>
    </location>
</feature>
<dbReference type="PANTHER" id="PTHR32022">
    <property type="entry name" value="D-GLUTAMATE CYCLASE, MITOCHONDRIAL"/>
    <property type="match status" value="1"/>
</dbReference>
<dbReference type="AlphaFoldDB" id="A0A2N3XV69"/>